<dbReference type="SUPFAM" id="SSF102705">
    <property type="entry name" value="NIF3 (NGG1p interacting factor 3)-like"/>
    <property type="match status" value="1"/>
</dbReference>
<feature type="binding site" evidence="2">
    <location>
        <position position="242"/>
    </location>
    <ligand>
        <name>a divalent metal cation</name>
        <dbReference type="ChEBI" id="CHEBI:60240"/>
        <label>1</label>
    </ligand>
</feature>
<dbReference type="NCBIfam" id="TIGR00486">
    <property type="entry name" value="YbgI_SA1388"/>
    <property type="match status" value="1"/>
</dbReference>
<feature type="binding site" evidence="2">
    <location>
        <position position="117"/>
    </location>
    <ligand>
        <name>a divalent metal cation</name>
        <dbReference type="ChEBI" id="CHEBI:60240"/>
        <label>1</label>
    </ligand>
</feature>
<evidence type="ECO:0000256" key="2">
    <source>
        <dbReference type="PIRSR" id="PIRSR602678-1"/>
    </source>
</evidence>
<dbReference type="GO" id="GO:0005739">
    <property type="term" value="C:mitochondrion"/>
    <property type="evidence" value="ECO:0007669"/>
    <property type="project" value="TreeGrafter"/>
</dbReference>
<gene>
    <name evidence="3" type="primary">SPCC126.12</name>
    <name evidence="3" type="ORF">LOC62_02G003034</name>
</gene>
<accession>A0AAF1BGB8</accession>
<dbReference type="InterPro" id="IPR002678">
    <property type="entry name" value="DUF34/NIF3"/>
</dbReference>
<sequence>MAAAAAAARTAPIQVIKRVWERIAPLSLAETSWDNVGIIVEAPFPSAEAKQVLLTIDLTPAVCAEALALPSCSAVIAYHPPVFRALKQLTLSDPLQASLLKLAARGISVFSPHTSLDATPKGINTWLVEPFLPIAASSAPVEASSPVPEGFEGAGMGKVVTLKQSLPVDEVVQLVKKHLGLAHVQLATPATAKPISSIAVCAGSGGSVLRGVKADLLITGEMSHHEVLSFIANGQSVILANHSNTERPYLAAVLRGWLEKELNAEAEKGWEVIVSKVDADPLRVV</sequence>
<keyword evidence="4" id="KW-1185">Reference proteome</keyword>
<dbReference type="EMBL" id="CP086715">
    <property type="protein sequence ID" value="WOO79511.1"/>
    <property type="molecule type" value="Genomic_DNA"/>
</dbReference>
<dbReference type="InterPro" id="IPR036069">
    <property type="entry name" value="DUF34/NIF3_sf"/>
</dbReference>
<dbReference type="PANTHER" id="PTHR13799">
    <property type="entry name" value="NGG1 INTERACTING FACTOR 3"/>
    <property type="match status" value="1"/>
</dbReference>
<dbReference type="RefSeq" id="XP_062625543.1">
    <property type="nucleotide sequence ID" value="XM_062769559.1"/>
</dbReference>
<organism evidence="3 4">
    <name type="scientific">Vanrija pseudolonga</name>
    <dbReference type="NCBI Taxonomy" id="143232"/>
    <lineage>
        <taxon>Eukaryota</taxon>
        <taxon>Fungi</taxon>
        <taxon>Dikarya</taxon>
        <taxon>Basidiomycota</taxon>
        <taxon>Agaricomycotina</taxon>
        <taxon>Tremellomycetes</taxon>
        <taxon>Trichosporonales</taxon>
        <taxon>Trichosporonaceae</taxon>
        <taxon>Vanrija</taxon>
    </lineage>
</organism>
<dbReference type="Proteomes" id="UP000827549">
    <property type="component" value="Chromosome 2"/>
</dbReference>
<dbReference type="Gene3D" id="3.40.1390.30">
    <property type="entry name" value="NIF3 (NGG1p interacting factor 3)-like"/>
    <property type="match status" value="1"/>
</dbReference>
<dbReference type="GO" id="GO:0046872">
    <property type="term" value="F:metal ion binding"/>
    <property type="evidence" value="ECO:0007669"/>
    <property type="project" value="UniProtKB-KW"/>
</dbReference>
<keyword evidence="2" id="KW-0479">Metal-binding</keyword>
<dbReference type="PANTHER" id="PTHR13799:SF13">
    <property type="entry name" value="NIF3-LIKE PROTEIN 1"/>
    <property type="match status" value="1"/>
</dbReference>
<name>A0AAF1BGB8_9TREE</name>
<evidence type="ECO:0000313" key="4">
    <source>
        <dbReference type="Proteomes" id="UP000827549"/>
    </source>
</evidence>
<dbReference type="GeneID" id="87806280"/>
<feature type="binding site" evidence="2">
    <location>
        <position position="246"/>
    </location>
    <ligand>
        <name>a divalent metal cation</name>
        <dbReference type="ChEBI" id="CHEBI:60240"/>
        <label>1</label>
    </ligand>
</feature>
<evidence type="ECO:0000313" key="3">
    <source>
        <dbReference type="EMBL" id="WOO79511.1"/>
    </source>
</evidence>
<evidence type="ECO:0000256" key="1">
    <source>
        <dbReference type="ARBA" id="ARBA00006964"/>
    </source>
</evidence>
<feature type="binding site" evidence="2">
    <location>
        <position position="79"/>
    </location>
    <ligand>
        <name>a divalent metal cation</name>
        <dbReference type="ChEBI" id="CHEBI:60240"/>
        <label>1</label>
    </ligand>
</feature>
<proteinExistence type="inferred from homology"/>
<reference evidence="3" key="1">
    <citation type="submission" date="2023-10" db="EMBL/GenBank/DDBJ databases">
        <authorList>
            <person name="Noh H."/>
        </authorList>
    </citation>
    <scope>NUCLEOTIDE SEQUENCE</scope>
    <source>
        <strain evidence="3">DUCC4014</strain>
    </source>
</reference>
<dbReference type="AlphaFoldDB" id="A0AAF1BGB8"/>
<dbReference type="Pfam" id="PF01784">
    <property type="entry name" value="DUF34_NIF3"/>
    <property type="match status" value="1"/>
</dbReference>
<protein>
    <submittedName>
        <fullName evidence="3">Protein NIF3</fullName>
    </submittedName>
</protein>
<comment type="similarity">
    <text evidence="1">Belongs to the GTP cyclohydrolase I type 2/NIF3 family.</text>
</comment>
<dbReference type="FunFam" id="3.40.1390.30:FF:000001">
    <property type="entry name" value="GTP cyclohydrolase 1 type 2"/>
    <property type="match status" value="1"/>
</dbReference>